<proteinExistence type="predicted"/>
<protein>
    <submittedName>
        <fullName evidence="2">Uncharacterized protein</fullName>
    </submittedName>
</protein>
<organism evidence="2 3">
    <name type="scientific">Ensete ventricosum</name>
    <name type="common">Abyssinian banana</name>
    <name type="synonym">Musa ensete</name>
    <dbReference type="NCBI Taxonomy" id="4639"/>
    <lineage>
        <taxon>Eukaryota</taxon>
        <taxon>Viridiplantae</taxon>
        <taxon>Streptophyta</taxon>
        <taxon>Embryophyta</taxon>
        <taxon>Tracheophyta</taxon>
        <taxon>Spermatophyta</taxon>
        <taxon>Magnoliopsida</taxon>
        <taxon>Liliopsida</taxon>
        <taxon>Zingiberales</taxon>
        <taxon>Musaceae</taxon>
        <taxon>Ensete</taxon>
    </lineage>
</organism>
<dbReference type="AlphaFoldDB" id="A0A426XYT4"/>
<evidence type="ECO:0000256" key="1">
    <source>
        <dbReference type="SAM" id="MobiDB-lite"/>
    </source>
</evidence>
<comment type="caution">
    <text evidence="2">The sequence shown here is derived from an EMBL/GenBank/DDBJ whole genome shotgun (WGS) entry which is preliminary data.</text>
</comment>
<feature type="region of interest" description="Disordered" evidence="1">
    <location>
        <begin position="49"/>
        <end position="85"/>
    </location>
</feature>
<reference evidence="2 3" key="1">
    <citation type="journal article" date="2014" name="Agronomy (Basel)">
        <title>A Draft Genome Sequence for Ensete ventricosum, the Drought-Tolerant Tree Against Hunger.</title>
        <authorList>
            <person name="Harrison J."/>
            <person name="Moore K.A."/>
            <person name="Paszkiewicz K."/>
            <person name="Jones T."/>
            <person name="Grant M."/>
            <person name="Ambacheew D."/>
            <person name="Muzemil S."/>
            <person name="Studholme D.J."/>
        </authorList>
    </citation>
    <scope>NUCLEOTIDE SEQUENCE [LARGE SCALE GENOMIC DNA]</scope>
</reference>
<name>A0A426XYT4_ENSVE</name>
<dbReference type="Proteomes" id="UP000287651">
    <property type="component" value="Unassembled WGS sequence"/>
</dbReference>
<gene>
    <name evidence="2" type="ORF">B296_00047252</name>
</gene>
<sequence>MMGSRDTVAPSRPSVDTVIGLLPPLDKIYLAHPYLRHPPMYRDVLARRPPQRGCRVAGPHATPRGNSTRIGADPSAPIKNDILSR</sequence>
<accession>A0A426XYT4</accession>
<evidence type="ECO:0000313" key="3">
    <source>
        <dbReference type="Proteomes" id="UP000287651"/>
    </source>
</evidence>
<evidence type="ECO:0000313" key="2">
    <source>
        <dbReference type="EMBL" id="RRT44698.1"/>
    </source>
</evidence>
<dbReference type="EMBL" id="AMZH03016309">
    <property type="protein sequence ID" value="RRT44698.1"/>
    <property type="molecule type" value="Genomic_DNA"/>
</dbReference>